<protein>
    <submittedName>
        <fullName evidence="1">Uncharacterized protein</fullName>
    </submittedName>
</protein>
<reference evidence="1" key="1">
    <citation type="submission" date="2018-05" db="EMBL/GenBank/DDBJ databases">
        <authorList>
            <person name="Lanie J.A."/>
            <person name="Ng W.-L."/>
            <person name="Kazmierczak K.M."/>
            <person name="Andrzejewski T.M."/>
            <person name="Davidsen T.M."/>
            <person name="Wayne K.J."/>
            <person name="Tettelin H."/>
            <person name="Glass J.I."/>
            <person name="Rusch D."/>
            <person name="Podicherti R."/>
            <person name="Tsui H.-C.T."/>
            <person name="Winkler M.E."/>
        </authorList>
    </citation>
    <scope>NUCLEOTIDE SEQUENCE</scope>
</reference>
<dbReference type="AlphaFoldDB" id="A0A382IFM1"/>
<feature type="non-terminal residue" evidence="1">
    <location>
        <position position="1"/>
    </location>
</feature>
<sequence length="133" mass="15740">KNNHLYESFDDVSSDNTLMDQFEDLVYSSDLDILLKGESSYLDTREMFIRLDSNNVSVIGAIDLLDRYFEEQALTQFDREKKILKNWIMMEFAEHFNGMKGRIRIMSEIDMDMTKAIETLQDPFVYKEVFIPQ</sequence>
<name>A0A382IFM1_9ZZZZ</name>
<proteinExistence type="predicted"/>
<accession>A0A382IFM1</accession>
<gene>
    <name evidence="1" type="ORF">METZ01_LOCUS251212</name>
</gene>
<dbReference type="EMBL" id="UINC01067053">
    <property type="protein sequence ID" value="SVB98358.1"/>
    <property type="molecule type" value="Genomic_DNA"/>
</dbReference>
<evidence type="ECO:0000313" key="1">
    <source>
        <dbReference type="EMBL" id="SVB98358.1"/>
    </source>
</evidence>
<organism evidence="1">
    <name type="scientific">marine metagenome</name>
    <dbReference type="NCBI Taxonomy" id="408172"/>
    <lineage>
        <taxon>unclassified sequences</taxon>
        <taxon>metagenomes</taxon>
        <taxon>ecological metagenomes</taxon>
    </lineage>
</organism>